<feature type="transmembrane region" description="Helical" evidence="1">
    <location>
        <begin position="144"/>
        <end position="161"/>
    </location>
</feature>
<feature type="transmembrane region" description="Helical" evidence="1">
    <location>
        <begin position="103"/>
        <end position="124"/>
    </location>
</feature>
<name>A0A0P1HB90_9RHOB</name>
<gene>
    <name evidence="2" type="ORF">PHA8399_02782</name>
</gene>
<accession>A0A0P1HB90</accession>
<feature type="transmembrane region" description="Helical" evidence="1">
    <location>
        <begin position="12"/>
        <end position="34"/>
    </location>
</feature>
<dbReference type="EMBL" id="CYSR01000030">
    <property type="protein sequence ID" value="CUI00648.1"/>
    <property type="molecule type" value="Genomic_DNA"/>
</dbReference>
<reference evidence="2 3" key="1">
    <citation type="submission" date="2015-09" db="EMBL/GenBank/DDBJ databases">
        <authorList>
            <consortium name="Swine Surveillance"/>
        </authorList>
    </citation>
    <scope>NUCLEOTIDE SEQUENCE [LARGE SCALE GENOMIC DNA]</scope>
    <source>
        <strain evidence="2 3">CECT 8399</strain>
    </source>
</reference>
<evidence type="ECO:0000256" key="1">
    <source>
        <dbReference type="SAM" id="Phobius"/>
    </source>
</evidence>
<keyword evidence="1" id="KW-0812">Transmembrane</keyword>
<feature type="transmembrane region" description="Helical" evidence="1">
    <location>
        <begin position="193"/>
        <end position="226"/>
    </location>
</feature>
<feature type="transmembrane region" description="Helical" evidence="1">
    <location>
        <begin position="69"/>
        <end position="91"/>
    </location>
</feature>
<keyword evidence="1" id="KW-1133">Transmembrane helix</keyword>
<dbReference type="STRING" id="1396826.PHA8399_02782"/>
<dbReference type="Proteomes" id="UP000051326">
    <property type="component" value="Unassembled WGS sequence"/>
</dbReference>
<dbReference type="InterPro" id="IPR018688">
    <property type="entry name" value="PpoB2-like"/>
</dbReference>
<dbReference type="Pfam" id="PF09948">
    <property type="entry name" value="PpoB2"/>
    <property type="match status" value="1"/>
</dbReference>
<dbReference type="RefSeq" id="WP_208856312.1">
    <property type="nucleotide sequence ID" value="NZ_CYSR01000030.1"/>
</dbReference>
<sequence>MKAILAQRIRTMGGWHWLGLFGLILGAWGLLYAMSVPAELREAGAIYGPDFWRDFCVLTPDAAGFGKMLIMWALMSAAMMAPTALPAFATYEDLSHTAPDTSFTRLVGGYLAVWLGFSALAAVLQLGLFQAELLTAFGDSNSRYLSAGLLLVAGGYQFSPVKEACLSKCRRPLVFFMQHWDEGPLRNGLRLGLVCLGCCWALMLLAFAGGTMNIAFMGLATVIMILEKLPDLGRYITKPLGAGLVIAALALAAGII</sequence>
<proteinExistence type="predicted"/>
<evidence type="ECO:0000313" key="3">
    <source>
        <dbReference type="Proteomes" id="UP000051326"/>
    </source>
</evidence>
<organism evidence="2 3">
    <name type="scientific">Leisingera aquaemixtae</name>
    <dbReference type="NCBI Taxonomy" id="1396826"/>
    <lineage>
        <taxon>Bacteria</taxon>
        <taxon>Pseudomonadati</taxon>
        <taxon>Pseudomonadota</taxon>
        <taxon>Alphaproteobacteria</taxon>
        <taxon>Rhodobacterales</taxon>
        <taxon>Roseobacteraceae</taxon>
        <taxon>Leisingera</taxon>
    </lineage>
</organism>
<keyword evidence="1" id="KW-0472">Membrane</keyword>
<protein>
    <submittedName>
        <fullName evidence="2">Putative metal-binding integral membrane protein</fullName>
    </submittedName>
</protein>
<evidence type="ECO:0000313" key="2">
    <source>
        <dbReference type="EMBL" id="CUI00648.1"/>
    </source>
</evidence>
<dbReference type="AlphaFoldDB" id="A0A0P1HB90"/>
<feature type="transmembrane region" description="Helical" evidence="1">
    <location>
        <begin position="232"/>
        <end position="255"/>
    </location>
</feature>